<feature type="transmembrane region" description="Helical" evidence="6">
    <location>
        <begin position="186"/>
        <end position="207"/>
    </location>
</feature>
<evidence type="ECO:0000313" key="8">
    <source>
        <dbReference type="Proteomes" id="UP001642483"/>
    </source>
</evidence>
<organism evidence="7 8">
    <name type="scientific">Clavelina lepadiformis</name>
    <name type="common">Light-bulb sea squirt</name>
    <name type="synonym">Ascidia lepadiformis</name>
    <dbReference type="NCBI Taxonomy" id="159417"/>
    <lineage>
        <taxon>Eukaryota</taxon>
        <taxon>Metazoa</taxon>
        <taxon>Chordata</taxon>
        <taxon>Tunicata</taxon>
        <taxon>Ascidiacea</taxon>
        <taxon>Aplousobranchia</taxon>
        <taxon>Clavelinidae</taxon>
        <taxon>Clavelina</taxon>
    </lineage>
</organism>
<comment type="subcellular location">
    <subcellularLocation>
        <location evidence="1">Membrane</location>
        <topology evidence="1">Multi-pass membrane protein</topology>
    </subcellularLocation>
</comment>
<name>A0ABP0H306_CLALP</name>
<keyword evidence="3 6" id="KW-1133">Transmembrane helix</keyword>
<evidence type="ECO:0000256" key="5">
    <source>
        <dbReference type="SAM" id="MobiDB-lite"/>
    </source>
</evidence>
<dbReference type="Proteomes" id="UP001642483">
    <property type="component" value="Unassembled WGS sequence"/>
</dbReference>
<protein>
    <submittedName>
        <fullName evidence="7">Uncharacterized protein</fullName>
    </submittedName>
</protein>
<dbReference type="PANTHER" id="PTHR13396">
    <property type="entry name" value="NEDD4 FAMILY INTERACTING PROTEIN 1/2"/>
    <property type="match status" value="1"/>
</dbReference>
<dbReference type="CDD" id="cd22212">
    <property type="entry name" value="NDFIP-like"/>
    <property type="match status" value="1"/>
</dbReference>
<evidence type="ECO:0000256" key="4">
    <source>
        <dbReference type="ARBA" id="ARBA00023136"/>
    </source>
</evidence>
<evidence type="ECO:0000256" key="1">
    <source>
        <dbReference type="ARBA" id="ARBA00004141"/>
    </source>
</evidence>
<keyword evidence="8" id="KW-1185">Reference proteome</keyword>
<feature type="compositionally biased region" description="Polar residues" evidence="5">
    <location>
        <begin position="1"/>
        <end position="27"/>
    </location>
</feature>
<feature type="region of interest" description="Disordered" evidence="5">
    <location>
        <begin position="1"/>
        <end position="44"/>
    </location>
</feature>
<proteinExistence type="predicted"/>
<keyword evidence="4 6" id="KW-0472">Membrane</keyword>
<evidence type="ECO:0000313" key="7">
    <source>
        <dbReference type="EMBL" id="CAK8697304.1"/>
    </source>
</evidence>
<evidence type="ECO:0000256" key="6">
    <source>
        <dbReference type="SAM" id="Phobius"/>
    </source>
</evidence>
<sequence>MNMAAVNQTSIAISDDSGLSSDMAQSQARENENPPAYEAAASTSTLLVGDDEQDPLLDQKFEVPPEKLPSYEQATTLPSYEDFQQVKEAELRDEFINMIFPSTLDQDEIYVDGVAVGTDCMFILAFVISFFFNWLGFFIGYCILMNLAGRYGAISGFGLSIVQWLVCFRYASGPAHLTEMSGERLFMWWFFVIIATLLSMKGVVNWAKARKLLQMTEEQRENGRVMILY</sequence>
<evidence type="ECO:0000256" key="2">
    <source>
        <dbReference type="ARBA" id="ARBA00022692"/>
    </source>
</evidence>
<accession>A0ABP0H306</accession>
<dbReference type="InterPro" id="IPR019325">
    <property type="entry name" value="NEDD4/Bsd2"/>
</dbReference>
<feature type="transmembrane region" description="Helical" evidence="6">
    <location>
        <begin position="151"/>
        <end position="171"/>
    </location>
</feature>
<keyword evidence="2 6" id="KW-0812">Transmembrane</keyword>
<evidence type="ECO:0000256" key="3">
    <source>
        <dbReference type="ARBA" id="ARBA00022989"/>
    </source>
</evidence>
<gene>
    <name evidence="7" type="ORF">CVLEPA_LOCUS30557</name>
</gene>
<dbReference type="Pfam" id="PF10176">
    <property type="entry name" value="NEDD4_Bsd2"/>
    <property type="match status" value="1"/>
</dbReference>
<dbReference type="EMBL" id="CAWYQH010000163">
    <property type="protein sequence ID" value="CAK8697304.1"/>
    <property type="molecule type" value="Genomic_DNA"/>
</dbReference>
<feature type="transmembrane region" description="Helical" evidence="6">
    <location>
        <begin position="121"/>
        <end position="144"/>
    </location>
</feature>
<comment type="caution">
    <text evidence="7">The sequence shown here is derived from an EMBL/GenBank/DDBJ whole genome shotgun (WGS) entry which is preliminary data.</text>
</comment>
<reference evidence="7 8" key="1">
    <citation type="submission" date="2024-02" db="EMBL/GenBank/DDBJ databases">
        <authorList>
            <person name="Daric V."/>
            <person name="Darras S."/>
        </authorList>
    </citation>
    <scope>NUCLEOTIDE SEQUENCE [LARGE SCALE GENOMIC DNA]</scope>
</reference>
<dbReference type="PANTHER" id="PTHR13396:SF5">
    <property type="entry name" value="NEDD4 FAMILY INTERACTING PROTEIN"/>
    <property type="match status" value="1"/>
</dbReference>